<organism evidence="1">
    <name type="scientific">Nothobranchius kuhntae</name>
    <name type="common">Beira killifish</name>
    <dbReference type="NCBI Taxonomy" id="321403"/>
    <lineage>
        <taxon>Eukaryota</taxon>
        <taxon>Metazoa</taxon>
        <taxon>Chordata</taxon>
        <taxon>Craniata</taxon>
        <taxon>Vertebrata</taxon>
        <taxon>Euteleostomi</taxon>
        <taxon>Actinopterygii</taxon>
        <taxon>Neopterygii</taxon>
        <taxon>Teleostei</taxon>
        <taxon>Neoteleostei</taxon>
        <taxon>Acanthomorphata</taxon>
        <taxon>Ovalentaria</taxon>
        <taxon>Atherinomorphae</taxon>
        <taxon>Cyprinodontiformes</taxon>
        <taxon>Nothobranchiidae</taxon>
        <taxon>Nothobranchius</taxon>
    </lineage>
</organism>
<reference evidence="1" key="1">
    <citation type="submission" date="2016-05" db="EMBL/GenBank/DDBJ databases">
        <authorList>
            <person name="Lavstsen T."/>
            <person name="Jespersen J.S."/>
        </authorList>
    </citation>
    <scope>NUCLEOTIDE SEQUENCE</scope>
    <source>
        <tissue evidence="1">Brain</tissue>
    </source>
</reference>
<name>A0A1A8I701_NOTKU</name>
<dbReference type="EMBL" id="HAED01006626">
    <property type="protein sequence ID" value="SBQ92731.1"/>
    <property type="molecule type" value="Transcribed_RNA"/>
</dbReference>
<evidence type="ECO:0000313" key="1">
    <source>
        <dbReference type="EMBL" id="SBQ92731.1"/>
    </source>
</evidence>
<proteinExistence type="predicted"/>
<reference evidence="1" key="2">
    <citation type="submission" date="2016-06" db="EMBL/GenBank/DDBJ databases">
        <title>The genome of a short-lived fish provides insights into sex chromosome evolution and the genetic control of aging.</title>
        <authorList>
            <person name="Reichwald K."/>
            <person name="Felder M."/>
            <person name="Petzold A."/>
            <person name="Koch P."/>
            <person name="Groth M."/>
            <person name="Platzer M."/>
        </authorList>
    </citation>
    <scope>NUCLEOTIDE SEQUENCE</scope>
    <source>
        <tissue evidence="1">Brain</tissue>
    </source>
</reference>
<accession>A0A1A8I701</accession>
<dbReference type="AlphaFoldDB" id="A0A1A8I701"/>
<gene>
    <name evidence="1" type="primary">Sp-Hypp_3088</name>
</gene>
<protein>
    <submittedName>
        <fullName evidence="1">Uncharacterized protein</fullName>
    </submittedName>
</protein>
<sequence length="134" mass="15105">MLPFIPPATDVLLIRDAWSKLGNVLHVKRRRHQKTQEHVDERKNGSRSGLPFATAGPVLPALCIICKNVEKDVIVHGKRQRAHLVQTETSSAGQLLKGAEISKMKAFCYTSKTKIVSLEVRYHTCCYRVHHLPV</sequence>